<organism evidence="2 3">
    <name type="scientific">Limosilactobacillus avistercoris</name>
    <dbReference type="NCBI Taxonomy" id="2762243"/>
    <lineage>
        <taxon>Bacteria</taxon>
        <taxon>Bacillati</taxon>
        <taxon>Bacillota</taxon>
        <taxon>Bacilli</taxon>
        <taxon>Lactobacillales</taxon>
        <taxon>Lactobacillaceae</taxon>
        <taxon>Limosilactobacillus</taxon>
    </lineage>
</organism>
<evidence type="ECO:0000313" key="2">
    <source>
        <dbReference type="EMBL" id="MBD7894472.1"/>
    </source>
</evidence>
<dbReference type="EMBL" id="JACSQW010000003">
    <property type="protein sequence ID" value="MBD7894472.1"/>
    <property type="molecule type" value="Genomic_DNA"/>
</dbReference>
<dbReference type="PANTHER" id="PTHR43792">
    <property type="entry name" value="GNAT FAMILY, PUTATIVE (AFU_ORTHOLOGUE AFUA_3G00765)-RELATED-RELATED"/>
    <property type="match status" value="1"/>
</dbReference>
<comment type="caution">
    <text evidence="2">The sequence shown here is derived from an EMBL/GenBank/DDBJ whole genome shotgun (WGS) entry which is preliminary data.</text>
</comment>
<proteinExistence type="predicted"/>
<reference evidence="2 3" key="1">
    <citation type="submission" date="2020-08" db="EMBL/GenBank/DDBJ databases">
        <title>A Genomic Blueprint of the Chicken Gut Microbiome.</title>
        <authorList>
            <person name="Gilroy R."/>
            <person name="Ravi A."/>
            <person name="Getino M."/>
            <person name="Pursley I."/>
            <person name="Horton D.L."/>
            <person name="Alikhan N.-F."/>
            <person name="Baker D."/>
            <person name="Gharbi K."/>
            <person name="Hall N."/>
            <person name="Watson M."/>
            <person name="Adriaenssens E.M."/>
            <person name="Foster-Nyarko E."/>
            <person name="Jarju S."/>
            <person name="Secka A."/>
            <person name="Antonio M."/>
            <person name="Oren A."/>
            <person name="Chaudhuri R."/>
            <person name="La Ragione R.M."/>
            <person name="Hildebrand F."/>
            <person name="Pallen M.J."/>
        </authorList>
    </citation>
    <scope>NUCLEOTIDE SEQUENCE [LARGE SCALE GENOMIC DNA]</scope>
    <source>
        <strain evidence="2 3">Sa3CUN2</strain>
    </source>
</reference>
<dbReference type="Pfam" id="PF13302">
    <property type="entry name" value="Acetyltransf_3"/>
    <property type="match status" value="1"/>
</dbReference>
<feature type="domain" description="N-acetyltransferase" evidence="1">
    <location>
        <begin position="55"/>
        <end position="142"/>
    </location>
</feature>
<name>A0ABR8PB44_9LACO</name>
<dbReference type="InterPro" id="IPR016181">
    <property type="entry name" value="Acyl_CoA_acyltransferase"/>
</dbReference>
<dbReference type="SUPFAM" id="SSF55729">
    <property type="entry name" value="Acyl-CoA N-acyltransferases (Nat)"/>
    <property type="match status" value="1"/>
</dbReference>
<gene>
    <name evidence="2" type="ORF">H9564_01830</name>
</gene>
<accession>A0ABR8PB44</accession>
<protein>
    <submittedName>
        <fullName evidence="2">GNAT family N-acetyltransferase</fullName>
    </submittedName>
</protein>
<evidence type="ECO:0000259" key="1">
    <source>
        <dbReference type="Pfam" id="PF13302"/>
    </source>
</evidence>
<dbReference type="InterPro" id="IPR000182">
    <property type="entry name" value="GNAT_dom"/>
</dbReference>
<keyword evidence="3" id="KW-1185">Reference proteome</keyword>
<dbReference type="InterPro" id="IPR051531">
    <property type="entry name" value="N-acetyltransferase"/>
</dbReference>
<dbReference type="Proteomes" id="UP000616837">
    <property type="component" value="Unassembled WGS sequence"/>
</dbReference>
<dbReference type="Gene3D" id="3.40.630.30">
    <property type="match status" value="1"/>
</dbReference>
<sequence>MIIKTSRLIIKRVRSQEAASLTPLLRYQSLFRRAGLVSFGKVELNSLQLLCHSECVLQIKTRDKQQLLGIIILLHVYGENGEVFPKKYEIGYLLTPPAQHCGYMIEALSAVCQELDKYNVKLVAETKKNNESSKWVLKRCGFIQIAIKAGMIECWER</sequence>
<dbReference type="RefSeq" id="WP_191683844.1">
    <property type="nucleotide sequence ID" value="NZ_JACSQW010000003.1"/>
</dbReference>
<evidence type="ECO:0000313" key="3">
    <source>
        <dbReference type="Proteomes" id="UP000616837"/>
    </source>
</evidence>